<dbReference type="GeneID" id="8441479"/>
<dbReference type="Gene3D" id="3.20.20.105">
    <property type="entry name" value="Queuine tRNA-ribosyltransferase-like"/>
    <property type="match status" value="1"/>
</dbReference>
<dbReference type="eggNOG" id="KOG3909">
    <property type="taxonomic scope" value="Eukaryota"/>
</dbReference>
<name>C4JM24_UNCRE</name>
<dbReference type="KEGG" id="ure:UREG_03882"/>
<dbReference type="STRING" id="336963.C4JM24"/>
<proteinExistence type="predicted"/>
<evidence type="ECO:0000313" key="3">
    <source>
        <dbReference type="EMBL" id="EEP79036.1"/>
    </source>
</evidence>
<feature type="region of interest" description="Disordered" evidence="1">
    <location>
        <begin position="150"/>
        <end position="178"/>
    </location>
</feature>
<dbReference type="Proteomes" id="UP000002058">
    <property type="component" value="Unassembled WGS sequence"/>
</dbReference>
<accession>C4JM24</accession>
<dbReference type="HOGENOM" id="CLU_083373_0_0_1"/>
<reference evidence="4" key="1">
    <citation type="journal article" date="2009" name="Genome Res.">
        <title>Comparative genomic analyses of the human fungal pathogens Coccidioides and their relatives.</title>
        <authorList>
            <person name="Sharpton T.J."/>
            <person name="Stajich J.E."/>
            <person name="Rounsley S.D."/>
            <person name="Gardner M.J."/>
            <person name="Wortman J.R."/>
            <person name="Jordar V.S."/>
            <person name="Maiti R."/>
            <person name="Kodira C.D."/>
            <person name="Neafsey D.E."/>
            <person name="Zeng Q."/>
            <person name="Hung C.-Y."/>
            <person name="McMahan C."/>
            <person name="Muszewska A."/>
            <person name="Grynberg M."/>
            <person name="Mandel M.A."/>
            <person name="Kellner E.M."/>
            <person name="Barker B.M."/>
            <person name="Galgiani J.N."/>
            <person name="Orbach M.J."/>
            <person name="Kirkland T.N."/>
            <person name="Cole G.T."/>
            <person name="Henn M.R."/>
            <person name="Birren B.W."/>
            <person name="Taylor J.W."/>
        </authorList>
    </citation>
    <scope>NUCLEOTIDE SEQUENCE [LARGE SCALE GENOMIC DNA]</scope>
    <source>
        <strain evidence="4">UAMH 1704</strain>
    </source>
</reference>
<gene>
    <name evidence="3" type="ORF">UREG_03882</name>
</gene>
<dbReference type="VEuPathDB" id="FungiDB:UREG_03882"/>
<evidence type="ECO:0000313" key="4">
    <source>
        <dbReference type="Proteomes" id="UP000002058"/>
    </source>
</evidence>
<dbReference type="SUPFAM" id="SSF51713">
    <property type="entry name" value="tRNA-guanine transglycosylase"/>
    <property type="match status" value="1"/>
</dbReference>
<dbReference type="NCBIfam" id="TIGR00449">
    <property type="entry name" value="tgt_general"/>
    <property type="match status" value="1"/>
</dbReference>
<dbReference type="EMBL" id="CH476616">
    <property type="protein sequence ID" value="EEP79036.1"/>
    <property type="molecule type" value="Genomic_DNA"/>
</dbReference>
<dbReference type="PANTHER" id="PTHR46064:SF1">
    <property type="entry name" value="QUEUINE TRNA-RIBOSYLTRANSFERASE ACCESSORY SUBUNIT 2"/>
    <property type="match status" value="1"/>
</dbReference>
<feature type="domain" description="tRNA-guanine(15) transglycosylase-like" evidence="2">
    <location>
        <begin position="13"/>
        <end position="146"/>
    </location>
</feature>
<protein>
    <recommendedName>
        <fullName evidence="2">tRNA-guanine(15) transglycosylase-like domain-containing protein</fullName>
    </recommendedName>
</protein>
<dbReference type="GO" id="GO:0006400">
    <property type="term" value="P:tRNA modification"/>
    <property type="evidence" value="ECO:0007669"/>
    <property type="project" value="InterPro"/>
</dbReference>
<dbReference type="RefSeq" id="XP_002544365.1">
    <property type="nucleotide sequence ID" value="XM_002544319.1"/>
</dbReference>
<keyword evidence="4" id="KW-1185">Reference proteome</keyword>
<dbReference type="Pfam" id="PF01702">
    <property type="entry name" value="TGT"/>
    <property type="match status" value="1"/>
</dbReference>
<dbReference type="OrthoDB" id="27601at2759"/>
<dbReference type="InParanoid" id="C4JM24"/>
<sequence>MSHLVRMSFADPSTPQKVLRDISLGVDLTTVPFIGTASDAGLAFDFTFPEPAVKDSVGPLPLALDMWSPTNAFDTSPLRQGCECYTCKNHHRAYLQHLLNAKEMLAWTLLQIHNHHVMDQFFAAARRSISDGTFSQNVDTFERTYASEFPEQTGQGPRVRGYQAKSEYGTPKRNPKVYGRLDDHAEKLMEAESGVATPDTGADGLQAHGFARKSQ</sequence>
<dbReference type="AlphaFoldDB" id="C4JM24"/>
<dbReference type="InterPro" id="IPR036511">
    <property type="entry name" value="TGT-like_sf"/>
</dbReference>
<feature type="region of interest" description="Disordered" evidence="1">
    <location>
        <begin position="192"/>
        <end position="215"/>
    </location>
</feature>
<organism evidence="3 4">
    <name type="scientific">Uncinocarpus reesii (strain UAMH 1704)</name>
    <dbReference type="NCBI Taxonomy" id="336963"/>
    <lineage>
        <taxon>Eukaryota</taxon>
        <taxon>Fungi</taxon>
        <taxon>Dikarya</taxon>
        <taxon>Ascomycota</taxon>
        <taxon>Pezizomycotina</taxon>
        <taxon>Eurotiomycetes</taxon>
        <taxon>Eurotiomycetidae</taxon>
        <taxon>Onygenales</taxon>
        <taxon>Onygenaceae</taxon>
        <taxon>Uncinocarpus</taxon>
    </lineage>
</organism>
<dbReference type="InterPro" id="IPR002616">
    <property type="entry name" value="tRNA_ribo_trans-like"/>
</dbReference>
<evidence type="ECO:0000259" key="2">
    <source>
        <dbReference type="Pfam" id="PF01702"/>
    </source>
</evidence>
<evidence type="ECO:0000256" key="1">
    <source>
        <dbReference type="SAM" id="MobiDB-lite"/>
    </source>
</evidence>
<dbReference type="InterPro" id="IPR050852">
    <property type="entry name" value="Queuine_tRNA-ribosyltrfase"/>
</dbReference>
<dbReference type="PANTHER" id="PTHR46064">
    <property type="entry name" value="QUEUINE TRNA-RIBOSYLTRANSFERASE ACCESSORY SUBUNIT 2"/>
    <property type="match status" value="1"/>
</dbReference>